<dbReference type="PANTHER" id="PTHR12307">
    <property type="entry name" value="PROTEIN PHOSPHATASE 1 REGULATORY SUBUNIT"/>
    <property type="match status" value="1"/>
</dbReference>
<accession>A0AAD3QY01</accession>
<feature type="compositionally biased region" description="Basic and acidic residues" evidence="1">
    <location>
        <begin position="434"/>
        <end position="444"/>
    </location>
</feature>
<feature type="region of interest" description="Disordered" evidence="1">
    <location>
        <begin position="110"/>
        <end position="131"/>
    </location>
</feature>
<organism evidence="4 5">
    <name type="scientific">Lates japonicus</name>
    <name type="common">Japanese lates</name>
    <dbReference type="NCBI Taxonomy" id="270547"/>
    <lineage>
        <taxon>Eukaryota</taxon>
        <taxon>Metazoa</taxon>
        <taxon>Chordata</taxon>
        <taxon>Craniata</taxon>
        <taxon>Vertebrata</taxon>
        <taxon>Euteleostomi</taxon>
        <taxon>Actinopterygii</taxon>
        <taxon>Neopterygii</taxon>
        <taxon>Teleostei</taxon>
        <taxon>Neoteleostei</taxon>
        <taxon>Acanthomorphata</taxon>
        <taxon>Carangaria</taxon>
        <taxon>Carangaria incertae sedis</taxon>
        <taxon>Centropomidae</taxon>
        <taxon>Lates</taxon>
    </lineage>
</organism>
<evidence type="ECO:0000313" key="4">
    <source>
        <dbReference type="EMBL" id="GLD50174.1"/>
    </source>
</evidence>
<dbReference type="AlphaFoldDB" id="A0AAD3QY01"/>
<keyword evidence="2" id="KW-0812">Transmembrane</keyword>
<feature type="region of interest" description="Disordered" evidence="1">
    <location>
        <begin position="376"/>
        <end position="444"/>
    </location>
</feature>
<dbReference type="Proteomes" id="UP001279410">
    <property type="component" value="Unassembled WGS sequence"/>
</dbReference>
<feature type="compositionally biased region" description="Polar residues" evidence="1">
    <location>
        <begin position="385"/>
        <end position="398"/>
    </location>
</feature>
<feature type="compositionally biased region" description="Basic and acidic residues" evidence="1">
    <location>
        <begin position="114"/>
        <end position="131"/>
    </location>
</feature>
<comment type="caution">
    <text evidence="4">The sequence shown here is derived from an EMBL/GenBank/DDBJ whole genome shotgun (WGS) entry which is preliminary data.</text>
</comment>
<feature type="compositionally biased region" description="Acidic residues" evidence="1">
    <location>
        <begin position="35"/>
        <end position="48"/>
    </location>
</feature>
<evidence type="ECO:0000313" key="5">
    <source>
        <dbReference type="Proteomes" id="UP001279410"/>
    </source>
</evidence>
<keyword evidence="2" id="KW-1133">Transmembrane helix</keyword>
<feature type="compositionally biased region" description="Acidic residues" evidence="1">
    <location>
        <begin position="292"/>
        <end position="302"/>
    </location>
</feature>
<feature type="domain" description="CBM21" evidence="3">
    <location>
        <begin position="150"/>
        <end position="259"/>
    </location>
</feature>
<feature type="region of interest" description="Disordered" evidence="1">
    <location>
        <begin position="15"/>
        <end position="56"/>
    </location>
</feature>
<evidence type="ECO:0000256" key="2">
    <source>
        <dbReference type="SAM" id="Phobius"/>
    </source>
</evidence>
<dbReference type="GO" id="GO:0008157">
    <property type="term" value="F:protein phosphatase 1 binding"/>
    <property type="evidence" value="ECO:0007669"/>
    <property type="project" value="TreeGrafter"/>
</dbReference>
<gene>
    <name evidence="4" type="ORF">AKAME5_000355200</name>
</gene>
<dbReference type="CDD" id="cd22255">
    <property type="entry name" value="PBD_PPP1R3A"/>
    <property type="match status" value="1"/>
</dbReference>
<feature type="compositionally biased region" description="Polar residues" evidence="1">
    <location>
        <begin position="523"/>
        <end position="547"/>
    </location>
</feature>
<dbReference type="Gene3D" id="2.60.40.2440">
    <property type="entry name" value="Carbohydrate binding type-21 domain"/>
    <property type="match status" value="1"/>
</dbReference>
<feature type="region of interest" description="Disordered" evidence="1">
    <location>
        <begin position="509"/>
        <end position="557"/>
    </location>
</feature>
<dbReference type="InterPro" id="IPR050782">
    <property type="entry name" value="PP1_regulatory_subunit_3"/>
</dbReference>
<dbReference type="InterPro" id="IPR005036">
    <property type="entry name" value="CBM21_dom"/>
</dbReference>
<evidence type="ECO:0000259" key="3">
    <source>
        <dbReference type="PROSITE" id="PS51159"/>
    </source>
</evidence>
<keyword evidence="2" id="KW-0472">Membrane</keyword>
<dbReference type="GO" id="GO:0005979">
    <property type="term" value="P:regulation of glycogen biosynthetic process"/>
    <property type="evidence" value="ECO:0007669"/>
    <property type="project" value="TreeGrafter"/>
</dbReference>
<dbReference type="PROSITE" id="PS51159">
    <property type="entry name" value="CBM21"/>
    <property type="match status" value="1"/>
</dbReference>
<dbReference type="EMBL" id="BRZM01000009">
    <property type="protein sequence ID" value="GLD50174.1"/>
    <property type="molecule type" value="Genomic_DNA"/>
</dbReference>
<dbReference type="GO" id="GO:2001069">
    <property type="term" value="F:glycogen binding"/>
    <property type="evidence" value="ECO:0007669"/>
    <property type="project" value="TreeGrafter"/>
</dbReference>
<reference evidence="4" key="1">
    <citation type="submission" date="2022-08" db="EMBL/GenBank/DDBJ databases">
        <title>Genome sequencing of akame (Lates japonicus).</title>
        <authorList>
            <person name="Hashiguchi Y."/>
            <person name="Takahashi H."/>
        </authorList>
    </citation>
    <scope>NUCLEOTIDE SEQUENCE</scope>
    <source>
        <strain evidence="4">Kochi</strain>
    </source>
</reference>
<dbReference type="GO" id="GO:0000164">
    <property type="term" value="C:protein phosphatase type 1 complex"/>
    <property type="evidence" value="ECO:0007669"/>
    <property type="project" value="TreeGrafter"/>
</dbReference>
<feature type="region of interest" description="Disordered" evidence="1">
    <location>
        <begin position="286"/>
        <end position="313"/>
    </location>
</feature>
<sequence>MSFLSIPSQEGLFTTIKSGRSAEQAESRSHMCDADNNDDDDDEDDDTEDVHLIPRCSPVPRKRGASIYDETAEYMRIHLALSAGKRVSFADTTGGDLVDVKEFVAFDSDEEEDSARWEEEEAKYRKPEREPTYKVQPEFHAPAVSALLQAVHKNKVEVEQMSPVENEPLAFSGLIRVLNISFHKAVYIRSTMDNWVTYFDHPAEYVHGSHDGDTDQFSFKLSFAPPYNTHGSRIEFVVRYETSDGDFWANNSSMNYVVTLLLSYEDDSAQTDKDIQQLRSILRPPKAYSMNDDLDSEDEQEKEEAREAGTSKSGLVRPTAVCPVIVQPEIDVELQQQLRLQFTHLVPRSHPTKTFHLLMAHCPLTLESVQPNKSQPLPRLHCELGNQTSEQPTDSSPSALLPSLHQESRPRSDSSQAGGEEIPPSEASCMHLQPTEEDKSTENRAGRPCLELSAVYVSAPSVTQGFEREVALGSIELVAGLSEGFTGSAAAQCEGSTPTLLSPVAESLASLGAEGEAPPSPELTENASVSTGVTEASQNFSAPQSVSAWEEKEDAPQISPDTLLENLSNTLSEASEPQSEHDVNRNLMPSVIFLSGVVSLSIVMQEPSALFFIGLLLVLHRL</sequence>
<feature type="transmembrane region" description="Helical" evidence="2">
    <location>
        <begin position="591"/>
        <end position="619"/>
    </location>
</feature>
<evidence type="ECO:0000256" key="1">
    <source>
        <dbReference type="SAM" id="MobiDB-lite"/>
    </source>
</evidence>
<feature type="compositionally biased region" description="Basic and acidic residues" evidence="1">
    <location>
        <begin position="23"/>
        <end position="33"/>
    </location>
</feature>
<protein>
    <submittedName>
        <fullName evidence="4">Protein phosphatase 1 regulatory subunit 3F isoform X1</fullName>
    </submittedName>
</protein>
<dbReference type="Pfam" id="PF03370">
    <property type="entry name" value="CBM_21"/>
    <property type="match status" value="1"/>
</dbReference>
<name>A0AAD3QY01_LATJO</name>
<dbReference type="InterPro" id="IPR038175">
    <property type="entry name" value="CBM21_dom_sf"/>
</dbReference>
<keyword evidence="5" id="KW-1185">Reference proteome</keyword>
<dbReference type="PANTHER" id="PTHR12307:SF40">
    <property type="entry name" value="PROTEIN PHOSPHATASE 1 REGULATORY SUBUNIT 3F"/>
    <property type="match status" value="1"/>
</dbReference>
<proteinExistence type="predicted"/>